<keyword evidence="3" id="KW-1185">Reference proteome</keyword>
<accession>A0ABQ6K2C8</accession>
<dbReference type="Gene3D" id="3.40.449.10">
    <property type="entry name" value="Phosphoenolpyruvate Carboxykinase, domain 1"/>
    <property type="match status" value="1"/>
</dbReference>
<organism evidence="2 3">
    <name type="scientific">Pseudolysinimonas kribbensis</name>
    <dbReference type="NCBI Taxonomy" id="433641"/>
    <lineage>
        <taxon>Bacteria</taxon>
        <taxon>Bacillati</taxon>
        <taxon>Actinomycetota</taxon>
        <taxon>Actinomycetes</taxon>
        <taxon>Micrococcales</taxon>
        <taxon>Microbacteriaceae</taxon>
        <taxon>Pseudolysinimonas</taxon>
    </lineage>
</organism>
<dbReference type="Proteomes" id="UP001157034">
    <property type="component" value="Unassembled WGS sequence"/>
</dbReference>
<dbReference type="Pfam" id="PF17297">
    <property type="entry name" value="PEPCK_N"/>
    <property type="match status" value="1"/>
</dbReference>
<comment type="caution">
    <text evidence="2">The sequence shown here is derived from an EMBL/GenBank/DDBJ whole genome shotgun (WGS) entry which is preliminary data.</text>
</comment>
<dbReference type="PANTHER" id="PTHR11561">
    <property type="entry name" value="PHOSPHOENOLPYRUVATE CARBOXYKINASE"/>
    <property type="match status" value="1"/>
</dbReference>
<evidence type="ECO:0000259" key="1">
    <source>
        <dbReference type="Pfam" id="PF17297"/>
    </source>
</evidence>
<evidence type="ECO:0000313" key="3">
    <source>
        <dbReference type="Proteomes" id="UP001157034"/>
    </source>
</evidence>
<protein>
    <recommendedName>
        <fullName evidence="1">Phosphoenolpyruvate carboxykinase GTP-utilising N-terminal domain-containing protein</fullName>
    </recommendedName>
</protein>
<gene>
    <name evidence="2" type="ORF">GCM10025881_05340</name>
</gene>
<dbReference type="EMBL" id="BSVB01000001">
    <property type="protein sequence ID" value="GMA93710.1"/>
    <property type="molecule type" value="Genomic_DNA"/>
</dbReference>
<reference evidence="3" key="1">
    <citation type="journal article" date="2019" name="Int. J. Syst. Evol. Microbiol.">
        <title>The Global Catalogue of Microorganisms (GCM) 10K type strain sequencing project: providing services to taxonomists for standard genome sequencing and annotation.</title>
        <authorList>
            <consortium name="The Broad Institute Genomics Platform"/>
            <consortium name="The Broad Institute Genome Sequencing Center for Infectious Disease"/>
            <person name="Wu L."/>
            <person name="Ma J."/>
        </authorList>
    </citation>
    <scope>NUCLEOTIDE SEQUENCE [LARGE SCALE GENOMIC DNA]</scope>
    <source>
        <strain evidence="3">NBRC 108894</strain>
    </source>
</reference>
<dbReference type="InterPro" id="IPR008209">
    <property type="entry name" value="PEP_carboxykinase_GTP"/>
</dbReference>
<proteinExistence type="predicted"/>
<evidence type="ECO:0000313" key="2">
    <source>
        <dbReference type="EMBL" id="GMA93710.1"/>
    </source>
</evidence>
<dbReference type="PANTHER" id="PTHR11561:SF0">
    <property type="entry name" value="PHOSPHOENOLPYRUVATE CARBOXYKINASE [GTP]-RELATED"/>
    <property type="match status" value="1"/>
</dbReference>
<dbReference type="SUPFAM" id="SSF68923">
    <property type="entry name" value="PEP carboxykinase N-terminal domain"/>
    <property type="match status" value="1"/>
</dbReference>
<dbReference type="InterPro" id="IPR008210">
    <property type="entry name" value="PEP_carboxykinase_N"/>
</dbReference>
<dbReference type="InterPro" id="IPR035078">
    <property type="entry name" value="PEP_carboxykinase_GTP_N"/>
</dbReference>
<feature type="domain" description="Phosphoenolpyruvate carboxykinase GTP-utilising N-terminal" evidence="1">
    <location>
        <begin position="38"/>
        <end position="166"/>
    </location>
</feature>
<sequence length="174" mass="18484">MTLVDDERGITASPLSGPIPVIPPVPAPAGADPGVVAWVSRIAALTTPDDVVWVDGSRAEQDALIRGMVERGTLIQVNPEHRPYSFVARSHPDDVARVESRTFICSADEADAGPTNNWMAPDEMRATLEPLFAGCMRGRTMYVMAYSLGPLGSPLARIGVQVTDSPTSSSRPGS</sequence>
<name>A0ABQ6K2C8_9MICO</name>